<dbReference type="GeneID" id="108562342"/>
<sequence>MVAERRQCSASSYYVAMVSMFTVLVFTWMTAAAATATSDVLEDEVNLRDQLKMVSKQVTALLERRAEDLKSIEEHMRRKLTRSQELSDVREEIRNLRNDMDQLRVGGHRFHHGNQEKNDHLTLKWLSNAVSEVKLEVNEVQNTLNTTAILETRERVDAELVLLRTDVSNLNRELQDSRSREAKRAAEVEELREEYKALKEHSTTTAAMCGKTKNQLKAAQLEWNFNWKNLNDKDSEIPQSRHQRLLKKHVVGLEKTTKKLYSVNGELLQRVSKLEEELQKVQSGKSEEVSNELYDRINGNEVENYLRQHKINEIKPDVAEKLMNLEEQQRINTNALLNLTRQYGNFDKLHLSMLQLLENVETVEARVDKTVPEFRKEISMLESKMSEGLSKLAALREDQDNTRASMKAISVSVSNLQDKHEDYKSELQGLAQDFETVKKSSSVQTSKLHDHILKSESSTADVNATKSTIHLVQELKSFEKEYKSIVNKLPNDCGEVNGPNGVYLISPGDGEPILAYCSQGWTTIQKRYDGSVEFNRNWNDYSNGFGSPTGEHWLGNRNLHYLTKSNCTKLEINMKDIYGKYWQATYDDFKVADFANGFRLDVNRYSGNASDALDYQNRMEFSTVDNDRDISNTHCASNYEGGWWFSHCQHANLNGKYNLGLTWFDSSRNEWIAVATSEMRLKKRDVC</sequence>
<feature type="domain" description="Fibrinogen C-terminal" evidence="4">
    <location>
        <begin position="484"/>
        <end position="685"/>
    </location>
</feature>
<dbReference type="SMART" id="SM00186">
    <property type="entry name" value="FBG"/>
    <property type="match status" value="1"/>
</dbReference>
<dbReference type="InterPro" id="IPR036056">
    <property type="entry name" value="Fibrinogen-like_C"/>
</dbReference>
<dbReference type="InterPro" id="IPR014716">
    <property type="entry name" value="Fibrinogen_a/b/g_C_1"/>
</dbReference>
<feature type="transmembrane region" description="Helical" evidence="3">
    <location>
        <begin position="12"/>
        <end position="31"/>
    </location>
</feature>
<evidence type="ECO:0000256" key="3">
    <source>
        <dbReference type="SAM" id="Phobius"/>
    </source>
</evidence>
<keyword evidence="2" id="KW-0175">Coiled coil</keyword>
<dbReference type="SUPFAM" id="SSF56496">
    <property type="entry name" value="Fibrinogen C-terminal domain-like"/>
    <property type="match status" value="1"/>
</dbReference>
<proteinExistence type="predicted"/>
<accession>A0ABM1MNH5</accession>
<keyword evidence="3" id="KW-0472">Membrane</keyword>
<evidence type="ECO:0000256" key="1">
    <source>
        <dbReference type="ARBA" id="ARBA00023157"/>
    </source>
</evidence>
<dbReference type="RefSeq" id="XP_017776125.1">
    <property type="nucleotide sequence ID" value="XM_017920636.1"/>
</dbReference>
<evidence type="ECO:0000313" key="5">
    <source>
        <dbReference type="Proteomes" id="UP000695000"/>
    </source>
</evidence>
<dbReference type="Gene3D" id="3.90.215.10">
    <property type="entry name" value="Gamma Fibrinogen, chain A, domain 1"/>
    <property type="match status" value="1"/>
</dbReference>
<dbReference type="PANTHER" id="PTHR19143:SF444">
    <property type="entry name" value="PROTEIN SCABROUS"/>
    <property type="match status" value="1"/>
</dbReference>
<evidence type="ECO:0000313" key="6">
    <source>
        <dbReference type="RefSeq" id="XP_017776125.1"/>
    </source>
</evidence>
<dbReference type="PROSITE" id="PS51406">
    <property type="entry name" value="FIBRINOGEN_C_2"/>
    <property type="match status" value="1"/>
</dbReference>
<gene>
    <name evidence="6" type="primary">LOC108562342</name>
</gene>
<organism evidence="5 6">
    <name type="scientific">Nicrophorus vespilloides</name>
    <name type="common">Boreal carrion beetle</name>
    <dbReference type="NCBI Taxonomy" id="110193"/>
    <lineage>
        <taxon>Eukaryota</taxon>
        <taxon>Metazoa</taxon>
        <taxon>Ecdysozoa</taxon>
        <taxon>Arthropoda</taxon>
        <taxon>Hexapoda</taxon>
        <taxon>Insecta</taxon>
        <taxon>Pterygota</taxon>
        <taxon>Neoptera</taxon>
        <taxon>Endopterygota</taxon>
        <taxon>Coleoptera</taxon>
        <taxon>Polyphaga</taxon>
        <taxon>Staphyliniformia</taxon>
        <taxon>Silphidae</taxon>
        <taxon>Nicrophorinae</taxon>
        <taxon>Nicrophorus</taxon>
    </lineage>
</organism>
<keyword evidence="3" id="KW-1133">Transmembrane helix</keyword>
<dbReference type="InterPro" id="IPR050373">
    <property type="entry name" value="Fibrinogen_C-term_domain"/>
</dbReference>
<evidence type="ECO:0000256" key="2">
    <source>
        <dbReference type="SAM" id="Coils"/>
    </source>
</evidence>
<keyword evidence="1" id="KW-1015">Disulfide bond</keyword>
<dbReference type="InterPro" id="IPR002181">
    <property type="entry name" value="Fibrinogen_a/b/g_C_dom"/>
</dbReference>
<keyword evidence="5" id="KW-1185">Reference proteome</keyword>
<evidence type="ECO:0000259" key="4">
    <source>
        <dbReference type="PROSITE" id="PS51406"/>
    </source>
</evidence>
<keyword evidence="3" id="KW-0812">Transmembrane</keyword>
<dbReference type="InterPro" id="IPR020837">
    <property type="entry name" value="Fibrinogen_CS"/>
</dbReference>
<dbReference type="CDD" id="cd00087">
    <property type="entry name" value="FReD"/>
    <property type="match status" value="1"/>
</dbReference>
<reference evidence="6" key="1">
    <citation type="submission" date="2025-08" db="UniProtKB">
        <authorList>
            <consortium name="RefSeq"/>
        </authorList>
    </citation>
    <scope>IDENTIFICATION</scope>
    <source>
        <tissue evidence="6">Whole Larva</tissue>
    </source>
</reference>
<feature type="coiled-coil region" evidence="2">
    <location>
        <begin position="153"/>
        <end position="201"/>
    </location>
</feature>
<dbReference type="PROSITE" id="PS00514">
    <property type="entry name" value="FIBRINOGEN_C_1"/>
    <property type="match status" value="1"/>
</dbReference>
<name>A0ABM1MNH5_NICVS</name>
<dbReference type="Proteomes" id="UP000695000">
    <property type="component" value="Unplaced"/>
</dbReference>
<protein>
    <submittedName>
        <fullName evidence="6">Protein scabrous-like</fullName>
    </submittedName>
</protein>
<dbReference type="Pfam" id="PF00147">
    <property type="entry name" value="Fibrinogen_C"/>
    <property type="match status" value="1"/>
</dbReference>
<dbReference type="PANTHER" id="PTHR19143">
    <property type="entry name" value="FIBRINOGEN/TENASCIN/ANGIOPOEITIN"/>
    <property type="match status" value="1"/>
</dbReference>